<proteinExistence type="predicted"/>
<evidence type="ECO:0000313" key="2">
    <source>
        <dbReference type="Proteomes" id="UP000275846"/>
    </source>
</evidence>
<accession>A0A183T483</accession>
<keyword evidence="2" id="KW-1185">Reference proteome</keyword>
<reference evidence="1 2" key="2">
    <citation type="submission" date="2018-11" db="EMBL/GenBank/DDBJ databases">
        <authorList>
            <consortium name="Pathogen Informatics"/>
        </authorList>
    </citation>
    <scope>NUCLEOTIDE SEQUENCE [LARGE SCALE GENOMIC DNA]</scope>
    <source>
        <strain evidence="1 2">NST_G2</strain>
    </source>
</reference>
<evidence type="ECO:0000313" key="3">
    <source>
        <dbReference type="WBParaSite" id="SSLN_0001171201-mRNA-1"/>
    </source>
</evidence>
<dbReference type="EMBL" id="UYSU01036415">
    <property type="protein sequence ID" value="VDL97666.1"/>
    <property type="molecule type" value="Genomic_DNA"/>
</dbReference>
<sequence length="79" mass="8593">MAAPLVKAVVQGFPRAIACSVGARQVYSGGIRITAVAHLCEYTAANCPTEYSFEKVLFDQSREVTFSPPLELLHFGVYV</sequence>
<dbReference type="WBParaSite" id="SSLN_0001171201-mRNA-1">
    <property type="protein sequence ID" value="SSLN_0001171201-mRNA-1"/>
    <property type="gene ID" value="SSLN_0001171201"/>
</dbReference>
<reference evidence="3" key="1">
    <citation type="submission" date="2016-06" db="UniProtKB">
        <authorList>
            <consortium name="WormBaseParasite"/>
        </authorList>
    </citation>
    <scope>IDENTIFICATION</scope>
</reference>
<dbReference type="Proteomes" id="UP000275846">
    <property type="component" value="Unassembled WGS sequence"/>
</dbReference>
<protein>
    <submittedName>
        <fullName evidence="1 3">Uncharacterized protein</fullName>
    </submittedName>
</protein>
<organism evidence="3">
    <name type="scientific">Schistocephalus solidus</name>
    <name type="common">Tapeworm</name>
    <dbReference type="NCBI Taxonomy" id="70667"/>
    <lineage>
        <taxon>Eukaryota</taxon>
        <taxon>Metazoa</taxon>
        <taxon>Spiralia</taxon>
        <taxon>Lophotrochozoa</taxon>
        <taxon>Platyhelminthes</taxon>
        <taxon>Cestoda</taxon>
        <taxon>Eucestoda</taxon>
        <taxon>Diphyllobothriidea</taxon>
        <taxon>Diphyllobothriidae</taxon>
        <taxon>Schistocephalus</taxon>
    </lineage>
</organism>
<dbReference type="AlphaFoldDB" id="A0A183T483"/>
<evidence type="ECO:0000313" key="1">
    <source>
        <dbReference type="EMBL" id="VDL97666.1"/>
    </source>
</evidence>
<gene>
    <name evidence="1" type="ORF">SSLN_LOCUS11281</name>
</gene>
<name>A0A183T483_SCHSO</name>